<reference evidence="2" key="1">
    <citation type="journal article" date="2023" name="Mol. Biol. Evol.">
        <title>Third-Generation Sequencing Reveals the Adaptive Role of the Epigenome in Three Deep-Sea Polychaetes.</title>
        <authorList>
            <person name="Perez M."/>
            <person name="Aroh O."/>
            <person name="Sun Y."/>
            <person name="Lan Y."/>
            <person name="Juniper S.K."/>
            <person name="Young C.R."/>
            <person name="Angers B."/>
            <person name="Qian P.Y."/>
        </authorList>
    </citation>
    <scope>NUCLEOTIDE SEQUENCE</scope>
    <source>
        <strain evidence="2">R07B-5</strain>
    </source>
</reference>
<comment type="caution">
    <text evidence="2">The sequence shown here is derived from an EMBL/GenBank/DDBJ whole genome shotgun (WGS) entry which is preliminary data.</text>
</comment>
<keyword evidence="1" id="KW-0732">Signal</keyword>
<evidence type="ECO:0000313" key="2">
    <source>
        <dbReference type="EMBL" id="KAK2187557.1"/>
    </source>
</evidence>
<proteinExistence type="predicted"/>
<dbReference type="AlphaFoldDB" id="A0AAD9P3N4"/>
<organism evidence="2 3">
    <name type="scientific">Ridgeia piscesae</name>
    <name type="common">Tubeworm</name>
    <dbReference type="NCBI Taxonomy" id="27915"/>
    <lineage>
        <taxon>Eukaryota</taxon>
        <taxon>Metazoa</taxon>
        <taxon>Spiralia</taxon>
        <taxon>Lophotrochozoa</taxon>
        <taxon>Annelida</taxon>
        <taxon>Polychaeta</taxon>
        <taxon>Sedentaria</taxon>
        <taxon>Canalipalpata</taxon>
        <taxon>Sabellida</taxon>
        <taxon>Siboglinidae</taxon>
        <taxon>Ridgeia</taxon>
    </lineage>
</organism>
<protein>
    <submittedName>
        <fullName evidence="2">Uncharacterized protein</fullName>
    </submittedName>
</protein>
<evidence type="ECO:0000313" key="3">
    <source>
        <dbReference type="Proteomes" id="UP001209878"/>
    </source>
</evidence>
<name>A0AAD9P3N4_RIDPI</name>
<keyword evidence="3" id="KW-1185">Reference proteome</keyword>
<dbReference type="Proteomes" id="UP001209878">
    <property type="component" value="Unassembled WGS sequence"/>
</dbReference>
<sequence>MGRMGHIATRWPAHSRNRCGIHMAPSVGLISLLWLLGATTLCSAEQVETNDVQQFLSGLSDGSDMSTIEVTKDKTSSQWGIADMATPVGKLFELVLPKSSGTEFKVL</sequence>
<dbReference type="EMBL" id="JAODUO010000162">
    <property type="protein sequence ID" value="KAK2187557.1"/>
    <property type="molecule type" value="Genomic_DNA"/>
</dbReference>
<feature type="signal peptide" evidence="1">
    <location>
        <begin position="1"/>
        <end position="44"/>
    </location>
</feature>
<feature type="chain" id="PRO_5041915997" evidence="1">
    <location>
        <begin position="45"/>
        <end position="107"/>
    </location>
</feature>
<evidence type="ECO:0000256" key="1">
    <source>
        <dbReference type="SAM" id="SignalP"/>
    </source>
</evidence>
<gene>
    <name evidence="2" type="ORF">NP493_162g07000</name>
</gene>
<accession>A0AAD9P3N4</accession>